<reference evidence="2" key="1">
    <citation type="submission" date="2020-06" db="EMBL/GenBank/DDBJ databases">
        <authorList>
            <person name="Li T."/>
            <person name="Hu X."/>
            <person name="Zhang T."/>
            <person name="Song X."/>
            <person name="Zhang H."/>
            <person name="Dai N."/>
            <person name="Sheng W."/>
            <person name="Hou X."/>
            <person name="Wei L."/>
        </authorList>
    </citation>
    <scope>NUCLEOTIDE SEQUENCE</scope>
    <source>
        <strain evidence="2">G02</strain>
        <tissue evidence="2">Leaf</tissue>
    </source>
</reference>
<gene>
    <name evidence="2" type="ORF">Sradi_0722500</name>
</gene>
<name>A0AAW2VSD6_SESRA</name>
<organism evidence="2">
    <name type="scientific">Sesamum radiatum</name>
    <name type="common">Black benniseed</name>
    <dbReference type="NCBI Taxonomy" id="300843"/>
    <lineage>
        <taxon>Eukaryota</taxon>
        <taxon>Viridiplantae</taxon>
        <taxon>Streptophyta</taxon>
        <taxon>Embryophyta</taxon>
        <taxon>Tracheophyta</taxon>
        <taxon>Spermatophyta</taxon>
        <taxon>Magnoliopsida</taxon>
        <taxon>eudicotyledons</taxon>
        <taxon>Gunneridae</taxon>
        <taxon>Pentapetalae</taxon>
        <taxon>asterids</taxon>
        <taxon>lamiids</taxon>
        <taxon>Lamiales</taxon>
        <taxon>Pedaliaceae</taxon>
        <taxon>Sesamum</taxon>
    </lineage>
</organism>
<feature type="compositionally biased region" description="Polar residues" evidence="1">
    <location>
        <begin position="60"/>
        <end position="69"/>
    </location>
</feature>
<comment type="caution">
    <text evidence="2">The sequence shown here is derived from an EMBL/GenBank/DDBJ whole genome shotgun (WGS) entry which is preliminary data.</text>
</comment>
<evidence type="ECO:0000256" key="1">
    <source>
        <dbReference type="SAM" id="MobiDB-lite"/>
    </source>
</evidence>
<dbReference type="EMBL" id="JACGWJ010000003">
    <property type="protein sequence ID" value="KAL0430965.1"/>
    <property type="molecule type" value="Genomic_DNA"/>
</dbReference>
<accession>A0AAW2VSD6</accession>
<evidence type="ECO:0000313" key="2">
    <source>
        <dbReference type="EMBL" id="KAL0430965.1"/>
    </source>
</evidence>
<protein>
    <submittedName>
        <fullName evidence="2">Uncharacterized protein</fullName>
    </submittedName>
</protein>
<dbReference type="AlphaFoldDB" id="A0AAW2VSD6"/>
<reference evidence="2" key="2">
    <citation type="journal article" date="2024" name="Plant">
        <title>Genomic evolution and insights into agronomic trait innovations of Sesamum species.</title>
        <authorList>
            <person name="Miao H."/>
            <person name="Wang L."/>
            <person name="Qu L."/>
            <person name="Liu H."/>
            <person name="Sun Y."/>
            <person name="Le M."/>
            <person name="Wang Q."/>
            <person name="Wei S."/>
            <person name="Zheng Y."/>
            <person name="Lin W."/>
            <person name="Duan Y."/>
            <person name="Cao H."/>
            <person name="Xiong S."/>
            <person name="Wang X."/>
            <person name="Wei L."/>
            <person name="Li C."/>
            <person name="Ma Q."/>
            <person name="Ju M."/>
            <person name="Zhao R."/>
            <person name="Li G."/>
            <person name="Mu C."/>
            <person name="Tian Q."/>
            <person name="Mei H."/>
            <person name="Zhang T."/>
            <person name="Gao T."/>
            <person name="Zhang H."/>
        </authorList>
    </citation>
    <scope>NUCLEOTIDE SEQUENCE</scope>
    <source>
        <strain evidence="2">G02</strain>
    </source>
</reference>
<proteinExistence type="predicted"/>
<feature type="region of interest" description="Disordered" evidence="1">
    <location>
        <begin position="24"/>
        <end position="69"/>
    </location>
</feature>
<sequence>MKNFNHPSNKQKAVTLPSGTQALQVIAGTPSTPVLAGSTPAQAPHPPRVMGPVADPPRRSMSSDTSTEELSPALLGAIQQIVAAALQEHVSATAPPRVAPLFDIYVPEEEVGGEALVPVPLAGRRQDIPLPEPQEVPPQWLTRLGIFRRAYKM</sequence>